<reference evidence="2 3" key="1">
    <citation type="submission" date="2022-10" db="EMBL/GenBank/DDBJ databases">
        <title>The complete genomes of actinobacterial strains from the NBC collection.</title>
        <authorList>
            <person name="Joergensen T.S."/>
            <person name="Alvarez Arevalo M."/>
            <person name="Sterndorff E.B."/>
            <person name="Faurdal D."/>
            <person name="Vuksanovic O."/>
            <person name="Mourched A.-S."/>
            <person name="Charusanti P."/>
            <person name="Shaw S."/>
            <person name="Blin K."/>
            <person name="Weber T."/>
        </authorList>
    </citation>
    <scope>NUCLEOTIDE SEQUENCE [LARGE SCALE GENOMIC DNA]</scope>
    <source>
        <strain evidence="2 3">NBC 01752</strain>
    </source>
</reference>
<feature type="chain" id="PRO_5046095495" evidence="1">
    <location>
        <begin position="31"/>
        <end position="353"/>
    </location>
</feature>
<dbReference type="EMBL" id="CP109135">
    <property type="protein sequence ID" value="WSD16723.1"/>
    <property type="molecule type" value="Genomic_DNA"/>
</dbReference>
<sequence length="353" mass="37214">MRRTNGATRVLLSAALMATLAGAVAPTAAAADRAACVWTPAILPLPAGALAGEVVATDGSGGYAGTISYGADSEQGGRAVLWKNGEFTDYGNLADPEYQNWVTVGGVNDAGTVAGTAYRQVDGLPSAIRSRNGRMERLPELPGADASMTEGINDHGDIVGAVETTVDGGPHWNPVVWPADKPGTVVELTGLPDAEAVAVGIDQDGTVLVEVDHDFGRVPYLWKDGEVRQLPLPDGAYDVITRGISNGRVIGQVSYETGDDSRSVLWDRDGRPEVVERGEDVSGINRDGRIVGRTDDPSWREFGVWQGTTLGSTLSYAPDRGLELAVSSDDGTVAGRSWKIPEGRDEPTVWSCR</sequence>
<evidence type="ECO:0000256" key="1">
    <source>
        <dbReference type="SAM" id="SignalP"/>
    </source>
</evidence>
<evidence type="ECO:0000313" key="3">
    <source>
        <dbReference type="Proteomes" id="UP001340816"/>
    </source>
</evidence>
<gene>
    <name evidence="2" type="ORF">OHB35_27670</name>
</gene>
<accession>A0ABZ1HDQ5</accession>
<evidence type="ECO:0000313" key="2">
    <source>
        <dbReference type="EMBL" id="WSD16723.1"/>
    </source>
</evidence>
<name>A0ABZ1HDQ5_STRPH</name>
<feature type="signal peptide" evidence="1">
    <location>
        <begin position="1"/>
        <end position="30"/>
    </location>
</feature>
<protein>
    <submittedName>
        <fullName evidence="2">Uncharacterized protein</fullName>
    </submittedName>
</protein>
<keyword evidence="3" id="KW-1185">Reference proteome</keyword>
<dbReference type="Proteomes" id="UP001340816">
    <property type="component" value="Chromosome"/>
</dbReference>
<dbReference type="RefSeq" id="WP_266762411.1">
    <property type="nucleotide sequence ID" value="NZ_CP108011.1"/>
</dbReference>
<proteinExistence type="predicted"/>
<keyword evidence="1" id="KW-0732">Signal</keyword>
<organism evidence="2 3">
    <name type="scientific">Streptomyces phaeochromogenes</name>
    <dbReference type="NCBI Taxonomy" id="1923"/>
    <lineage>
        <taxon>Bacteria</taxon>
        <taxon>Bacillati</taxon>
        <taxon>Actinomycetota</taxon>
        <taxon>Actinomycetes</taxon>
        <taxon>Kitasatosporales</taxon>
        <taxon>Streptomycetaceae</taxon>
        <taxon>Streptomyces</taxon>
        <taxon>Streptomyces phaeochromogenes group</taxon>
    </lineage>
</organism>